<evidence type="ECO:0000256" key="1">
    <source>
        <dbReference type="SAM" id="MobiDB-lite"/>
    </source>
</evidence>
<name>A0A9K3GSR3_9EUKA</name>
<dbReference type="Proteomes" id="UP000265618">
    <property type="component" value="Unassembled WGS sequence"/>
</dbReference>
<evidence type="ECO:0000313" key="3">
    <source>
        <dbReference type="Proteomes" id="UP000265618"/>
    </source>
</evidence>
<dbReference type="Gene3D" id="2.120.10.80">
    <property type="entry name" value="Kelch-type beta propeller"/>
    <property type="match status" value="1"/>
</dbReference>
<sequence length="80" mass="9015">EETAHTWIYNTHTKEWKECAEVASVFPHLWMFGACLTGGKVHFVGGQANNHISFTLPTEEEPKGKWSKHPNMPFESESAG</sequence>
<feature type="region of interest" description="Disordered" evidence="1">
    <location>
        <begin position="57"/>
        <end position="80"/>
    </location>
</feature>
<accession>A0A9K3GSR3</accession>
<dbReference type="InterPro" id="IPR015915">
    <property type="entry name" value="Kelch-typ_b-propeller"/>
</dbReference>
<dbReference type="SUPFAM" id="SSF117281">
    <property type="entry name" value="Kelch motif"/>
    <property type="match status" value="1"/>
</dbReference>
<organism evidence="2 3">
    <name type="scientific">Kipferlia bialata</name>
    <dbReference type="NCBI Taxonomy" id="797122"/>
    <lineage>
        <taxon>Eukaryota</taxon>
        <taxon>Metamonada</taxon>
        <taxon>Carpediemonas-like organisms</taxon>
        <taxon>Kipferlia</taxon>
    </lineage>
</organism>
<protein>
    <submittedName>
        <fullName evidence="2">Uncharacterized protein</fullName>
    </submittedName>
</protein>
<feature type="non-terminal residue" evidence="2">
    <location>
        <position position="1"/>
    </location>
</feature>
<reference evidence="2 3" key="1">
    <citation type="journal article" date="2018" name="PLoS ONE">
        <title>The draft genome of Kipferlia bialata reveals reductive genome evolution in fornicate parasites.</title>
        <authorList>
            <person name="Tanifuji G."/>
            <person name="Takabayashi S."/>
            <person name="Kume K."/>
            <person name="Takagi M."/>
            <person name="Nakayama T."/>
            <person name="Kamikawa R."/>
            <person name="Inagaki Y."/>
            <person name="Hashimoto T."/>
        </authorList>
    </citation>
    <scope>NUCLEOTIDE SEQUENCE [LARGE SCALE GENOMIC DNA]</scope>
    <source>
        <strain evidence="2">NY0173</strain>
    </source>
</reference>
<dbReference type="EMBL" id="BDIP01011125">
    <property type="protein sequence ID" value="GIQ92996.1"/>
    <property type="molecule type" value="Genomic_DNA"/>
</dbReference>
<gene>
    <name evidence="2" type="ORF">KIPB_017120</name>
</gene>
<comment type="caution">
    <text evidence="2">The sequence shown here is derived from an EMBL/GenBank/DDBJ whole genome shotgun (WGS) entry which is preliminary data.</text>
</comment>
<evidence type="ECO:0000313" key="2">
    <source>
        <dbReference type="EMBL" id="GIQ92996.1"/>
    </source>
</evidence>
<dbReference type="AlphaFoldDB" id="A0A9K3GSR3"/>
<feature type="non-terminal residue" evidence="2">
    <location>
        <position position="80"/>
    </location>
</feature>
<proteinExistence type="predicted"/>
<keyword evidence="3" id="KW-1185">Reference proteome</keyword>